<name>A0A7J0D3B7_STRMI</name>
<evidence type="ECO:0000313" key="2">
    <source>
        <dbReference type="Proteomes" id="UP000498740"/>
    </source>
</evidence>
<reference evidence="1 2" key="1">
    <citation type="submission" date="2020-05" db="EMBL/GenBank/DDBJ databases">
        <title>Whole genome shotgun sequence of Streptomyces microflavus NBRC 13062.</title>
        <authorList>
            <person name="Komaki H."/>
            <person name="Tamura T."/>
        </authorList>
    </citation>
    <scope>NUCLEOTIDE SEQUENCE [LARGE SCALE GENOMIC DNA]</scope>
    <source>
        <strain evidence="1 2">NBRC 13062</strain>
    </source>
</reference>
<proteinExistence type="predicted"/>
<dbReference type="Proteomes" id="UP000498740">
    <property type="component" value="Unassembled WGS sequence"/>
</dbReference>
<gene>
    <name evidence="1" type="ORF">Smic_77690</name>
</gene>
<organism evidence="1 2">
    <name type="scientific">Streptomyces microflavus</name>
    <name type="common">Streptomyces lipmanii</name>
    <dbReference type="NCBI Taxonomy" id="1919"/>
    <lineage>
        <taxon>Bacteria</taxon>
        <taxon>Bacillati</taxon>
        <taxon>Actinomycetota</taxon>
        <taxon>Actinomycetes</taxon>
        <taxon>Kitasatosporales</taxon>
        <taxon>Streptomycetaceae</taxon>
        <taxon>Streptomyces</taxon>
    </lineage>
</organism>
<dbReference type="AlphaFoldDB" id="A0A7J0D3B7"/>
<protein>
    <submittedName>
        <fullName evidence="1">Uncharacterized protein</fullName>
    </submittedName>
</protein>
<dbReference type="EMBL" id="BLWD01000001">
    <property type="protein sequence ID" value="GFN09213.1"/>
    <property type="molecule type" value="Genomic_DNA"/>
</dbReference>
<accession>A0A7J0D3B7</accession>
<evidence type="ECO:0000313" key="1">
    <source>
        <dbReference type="EMBL" id="GFN09213.1"/>
    </source>
</evidence>
<comment type="caution">
    <text evidence="1">The sequence shown here is derived from an EMBL/GenBank/DDBJ whole genome shotgun (WGS) entry which is preliminary data.</text>
</comment>
<sequence length="88" mass="8459">MRARAAGLGAGAAELGAGGRVLLVGEGLGLREGLFVGEALADGEAEEAEADGDAVVAVGEGTDAVGRVALSLGTPALRVVASRSSSLL</sequence>